<dbReference type="GO" id="GO:0006422">
    <property type="term" value="P:aspartyl-tRNA aminoacylation"/>
    <property type="evidence" value="ECO:0007669"/>
    <property type="project" value="TreeGrafter"/>
</dbReference>
<comment type="similarity">
    <text evidence="1">Belongs to the class-II aminoacyl-tRNA synthetase family. Type 1 subfamily.</text>
</comment>
<evidence type="ECO:0000256" key="2">
    <source>
        <dbReference type="ARBA" id="ARBA00022598"/>
    </source>
</evidence>
<sequence>MLEHPQEMRVLYRSAHSRHGIQSLRCRTFTSYTDPFRSHLCGKLSREHVGQHVSVCGWLHKKRMGQQFWLLRDWSGLLQILINEQRQEQWLDMLQKASLESVVAVRGLVQPRPEEQANSDMPTGEIELHAAEIKLLNPALSNLPFLPHNRQVTEQVRLRYRYLDFRQTPLQRALRLRSSVLMGMRHFLHDQHGFVDVETPYLFRRTPGGAREFLVPSQQAGKFYSLPQSPQQFKQLLMVGGLDRYFQIARCFRDESRNPEKQPEFTQLDIEMSFVDTESILGLIEDLLVASWPSSHLGSPPSIPFPRLPYAEAMASYGIDKPDTRFGMKIHDITAFARHHSLFGTITNDRDCTVLAMVAPNGDSLCRTAFEKQAKLILENEVRHQPRNKVRLGITRISREETGNKFSGLRIPSNVQSEFMDMLKVNADDAVIMCAGEDRVNCQKGLGKVRLFTADYLEENGLKVRSDKFDFLWVIDFPLFVNSDKGQWESAHHPFTAPVAEEMHMLNDPQRWGEMRGQHYDLVLNGAEVGGGSIRVHSAAMQRRILDLLRIDHEELKHLLEALDSGCPPHGGIALGLDRLISIYAGSSSIRDVIAFPKTAAGNDLMSSSPCSVTKSDLDFYHISVNENAKTPLEDSFDSVDDSSAETKAAA</sequence>
<dbReference type="SUPFAM" id="SSF50249">
    <property type="entry name" value="Nucleic acid-binding proteins"/>
    <property type="match status" value="1"/>
</dbReference>
<dbReference type="Pfam" id="PF00152">
    <property type="entry name" value="tRNA-synt_2"/>
    <property type="match status" value="1"/>
</dbReference>
<dbReference type="Proteomes" id="UP000186922">
    <property type="component" value="Unassembled WGS sequence"/>
</dbReference>
<keyword evidence="2" id="KW-0436">Ligase</keyword>
<dbReference type="GO" id="GO:0005524">
    <property type="term" value="F:ATP binding"/>
    <property type="evidence" value="ECO:0007669"/>
    <property type="project" value="UniProtKB-KW"/>
</dbReference>
<name>A0A1D1W7P4_RAMVA</name>
<reference evidence="8 9" key="1">
    <citation type="journal article" date="2016" name="Nat. Commun.">
        <title>Extremotolerant tardigrade genome and improved radiotolerance of human cultured cells by tardigrade-unique protein.</title>
        <authorList>
            <person name="Hashimoto T."/>
            <person name="Horikawa D.D."/>
            <person name="Saito Y."/>
            <person name="Kuwahara H."/>
            <person name="Kozuka-Hata H."/>
            <person name="Shin-I T."/>
            <person name="Minakuchi Y."/>
            <person name="Ohishi K."/>
            <person name="Motoyama A."/>
            <person name="Aizu T."/>
            <person name="Enomoto A."/>
            <person name="Kondo K."/>
            <person name="Tanaka S."/>
            <person name="Hara Y."/>
            <person name="Koshikawa S."/>
            <person name="Sagara H."/>
            <person name="Miura T."/>
            <person name="Yokobori S."/>
            <person name="Miyagawa K."/>
            <person name="Suzuki Y."/>
            <person name="Kubo T."/>
            <person name="Oyama M."/>
            <person name="Kohara Y."/>
            <person name="Fujiyama A."/>
            <person name="Arakawa K."/>
            <person name="Katayama T."/>
            <person name="Toyoda A."/>
            <person name="Kunieda T."/>
        </authorList>
    </citation>
    <scope>NUCLEOTIDE SEQUENCE [LARGE SCALE GENOMIC DNA]</scope>
    <source>
        <strain evidence="8 9">YOKOZUNA-1</strain>
    </source>
</reference>
<dbReference type="InterPro" id="IPR004365">
    <property type="entry name" value="NA-bd_OB_tRNA"/>
</dbReference>
<dbReference type="InterPro" id="IPR002312">
    <property type="entry name" value="Asp/Asn-tRNA-synth_IIb"/>
</dbReference>
<dbReference type="InterPro" id="IPR012340">
    <property type="entry name" value="NA-bd_OB-fold"/>
</dbReference>
<feature type="domain" description="Aminoacyl-transfer RNA synthetases class-II family profile" evidence="7">
    <location>
        <begin position="174"/>
        <end position="597"/>
    </location>
</feature>
<dbReference type="InterPro" id="IPR006195">
    <property type="entry name" value="aa-tRNA-synth_II"/>
</dbReference>
<keyword evidence="4" id="KW-0067">ATP-binding</keyword>
<keyword evidence="5" id="KW-0648">Protein biosynthesis</keyword>
<evidence type="ECO:0000259" key="7">
    <source>
        <dbReference type="PROSITE" id="PS50862"/>
    </source>
</evidence>
<dbReference type="NCBIfam" id="NF001750">
    <property type="entry name" value="PRK00476.1"/>
    <property type="match status" value="1"/>
</dbReference>
<evidence type="ECO:0000313" key="8">
    <source>
        <dbReference type="EMBL" id="GAV09405.1"/>
    </source>
</evidence>
<dbReference type="GO" id="GO:0004815">
    <property type="term" value="F:aspartate-tRNA ligase activity"/>
    <property type="evidence" value="ECO:0007669"/>
    <property type="project" value="TreeGrafter"/>
</dbReference>
<dbReference type="InterPro" id="IPR004524">
    <property type="entry name" value="Asp-tRNA-ligase_1"/>
</dbReference>
<dbReference type="InterPro" id="IPR004364">
    <property type="entry name" value="Aa-tRNA-synt_II"/>
</dbReference>
<dbReference type="Gene3D" id="3.30.930.10">
    <property type="entry name" value="Bira Bifunctional Protein, Domain 2"/>
    <property type="match status" value="1"/>
</dbReference>
<dbReference type="Gene3D" id="2.40.50.140">
    <property type="entry name" value="Nucleic acid-binding proteins"/>
    <property type="match status" value="1"/>
</dbReference>
<keyword evidence="3" id="KW-0547">Nucleotide-binding</keyword>
<dbReference type="STRING" id="947166.A0A1D1W7P4"/>
<dbReference type="InterPro" id="IPR047089">
    <property type="entry name" value="Asp-tRNA-ligase_1_N"/>
</dbReference>
<dbReference type="GO" id="GO:0003676">
    <property type="term" value="F:nucleic acid binding"/>
    <property type="evidence" value="ECO:0007669"/>
    <property type="project" value="InterPro"/>
</dbReference>
<dbReference type="NCBIfam" id="TIGR00459">
    <property type="entry name" value="aspS_bact"/>
    <property type="match status" value="1"/>
</dbReference>
<dbReference type="GO" id="GO:0005739">
    <property type="term" value="C:mitochondrion"/>
    <property type="evidence" value="ECO:0007669"/>
    <property type="project" value="TreeGrafter"/>
</dbReference>
<dbReference type="OrthoDB" id="439710at2759"/>
<dbReference type="Gene3D" id="3.30.1360.30">
    <property type="entry name" value="GAD-like domain"/>
    <property type="match status" value="1"/>
</dbReference>
<dbReference type="CDD" id="cd04317">
    <property type="entry name" value="EcAspRS_like_N"/>
    <property type="match status" value="1"/>
</dbReference>
<dbReference type="PANTHER" id="PTHR22594:SF5">
    <property type="entry name" value="ASPARTATE--TRNA LIGASE, MITOCHONDRIAL"/>
    <property type="match status" value="1"/>
</dbReference>
<dbReference type="SUPFAM" id="SSF55681">
    <property type="entry name" value="Class II aaRS and biotin synthetases"/>
    <property type="match status" value="1"/>
</dbReference>
<accession>A0A1D1W7P4</accession>
<dbReference type="PROSITE" id="PS50862">
    <property type="entry name" value="AA_TRNA_LIGASE_II"/>
    <property type="match status" value="1"/>
</dbReference>
<dbReference type="AlphaFoldDB" id="A0A1D1W7P4"/>
<dbReference type="PANTHER" id="PTHR22594">
    <property type="entry name" value="ASPARTYL/LYSYL-TRNA SYNTHETASE"/>
    <property type="match status" value="1"/>
</dbReference>
<evidence type="ECO:0000256" key="6">
    <source>
        <dbReference type="ARBA" id="ARBA00023146"/>
    </source>
</evidence>
<keyword evidence="6" id="KW-0030">Aminoacyl-tRNA synthetase</keyword>
<comment type="caution">
    <text evidence="8">The sequence shown here is derived from an EMBL/GenBank/DDBJ whole genome shotgun (WGS) entry which is preliminary data.</text>
</comment>
<dbReference type="SUPFAM" id="SSF55261">
    <property type="entry name" value="GAD domain-like"/>
    <property type="match status" value="1"/>
</dbReference>
<evidence type="ECO:0000313" key="9">
    <source>
        <dbReference type="Proteomes" id="UP000186922"/>
    </source>
</evidence>
<evidence type="ECO:0000256" key="5">
    <source>
        <dbReference type="ARBA" id="ARBA00022917"/>
    </source>
</evidence>
<evidence type="ECO:0000256" key="1">
    <source>
        <dbReference type="ARBA" id="ARBA00006303"/>
    </source>
</evidence>
<dbReference type="InterPro" id="IPR045864">
    <property type="entry name" value="aa-tRNA-synth_II/BPL/LPL"/>
</dbReference>
<evidence type="ECO:0000256" key="3">
    <source>
        <dbReference type="ARBA" id="ARBA00022741"/>
    </source>
</evidence>
<protein>
    <recommendedName>
        <fullName evidence="7">Aminoacyl-transfer RNA synthetases class-II family profile domain-containing protein</fullName>
    </recommendedName>
</protein>
<dbReference type="PRINTS" id="PR01042">
    <property type="entry name" value="TRNASYNTHASP"/>
</dbReference>
<dbReference type="EMBL" id="BDGG01000022">
    <property type="protein sequence ID" value="GAV09405.1"/>
    <property type="molecule type" value="Genomic_DNA"/>
</dbReference>
<organism evidence="8 9">
    <name type="scientific">Ramazzottius varieornatus</name>
    <name type="common">Water bear</name>
    <name type="synonym">Tardigrade</name>
    <dbReference type="NCBI Taxonomy" id="947166"/>
    <lineage>
        <taxon>Eukaryota</taxon>
        <taxon>Metazoa</taxon>
        <taxon>Ecdysozoa</taxon>
        <taxon>Tardigrada</taxon>
        <taxon>Eutardigrada</taxon>
        <taxon>Parachela</taxon>
        <taxon>Hypsibioidea</taxon>
        <taxon>Ramazzottiidae</taxon>
        <taxon>Ramazzottius</taxon>
    </lineage>
</organism>
<evidence type="ECO:0000256" key="4">
    <source>
        <dbReference type="ARBA" id="ARBA00022840"/>
    </source>
</evidence>
<keyword evidence="9" id="KW-1185">Reference proteome</keyword>
<dbReference type="Pfam" id="PF01336">
    <property type="entry name" value="tRNA_anti-codon"/>
    <property type="match status" value="1"/>
</dbReference>
<dbReference type="HAMAP" id="MF_00044">
    <property type="entry name" value="Asp_tRNA_synth_type1"/>
    <property type="match status" value="1"/>
</dbReference>
<gene>
    <name evidence="8" type="primary">RvY_18952-1</name>
    <name evidence="8" type="synonym">RvY_18952.1</name>
    <name evidence="8" type="ORF">RvY_18952</name>
</gene>
<proteinExistence type="inferred from homology"/>
<dbReference type="InterPro" id="IPR004115">
    <property type="entry name" value="GAD-like_sf"/>
</dbReference>